<organism evidence="3 4">
    <name type="scientific">Heligmosomoides polygyrus</name>
    <name type="common">Parasitic roundworm</name>
    <dbReference type="NCBI Taxonomy" id="6339"/>
    <lineage>
        <taxon>Eukaryota</taxon>
        <taxon>Metazoa</taxon>
        <taxon>Ecdysozoa</taxon>
        <taxon>Nematoda</taxon>
        <taxon>Chromadorea</taxon>
        <taxon>Rhabditida</taxon>
        <taxon>Rhabditina</taxon>
        <taxon>Rhabditomorpha</taxon>
        <taxon>Strongyloidea</taxon>
        <taxon>Heligmosomidae</taxon>
        <taxon>Heligmosomoides</taxon>
    </lineage>
</organism>
<reference evidence="2 3" key="1">
    <citation type="submission" date="2018-11" db="EMBL/GenBank/DDBJ databases">
        <authorList>
            <consortium name="Pathogen Informatics"/>
        </authorList>
    </citation>
    <scope>NUCLEOTIDE SEQUENCE [LARGE SCALE GENOMIC DNA]</scope>
</reference>
<accession>A0A3P8DM42</accession>
<dbReference type="Pfam" id="PF17906">
    <property type="entry name" value="HTH_48"/>
    <property type="match status" value="1"/>
</dbReference>
<evidence type="ECO:0000313" key="2">
    <source>
        <dbReference type="EMBL" id="VDP33104.1"/>
    </source>
</evidence>
<dbReference type="InterPro" id="IPR041426">
    <property type="entry name" value="Mos1_HTH"/>
</dbReference>
<protein>
    <submittedName>
        <fullName evidence="4">HTH_48 domain-containing protein</fullName>
    </submittedName>
</protein>
<evidence type="ECO:0000259" key="1">
    <source>
        <dbReference type="Pfam" id="PF17906"/>
    </source>
</evidence>
<dbReference type="WBParaSite" id="HPBE_0002252701-mRNA-1">
    <property type="protein sequence ID" value="HPBE_0002252701-mRNA-1"/>
    <property type="gene ID" value="HPBE_0002252701"/>
</dbReference>
<evidence type="ECO:0000313" key="3">
    <source>
        <dbReference type="Proteomes" id="UP000050761"/>
    </source>
</evidence>
<accession>A0A183GIQ3</accession>
<evidence type="ECO:0000313" key="4">
    <source>
        <dbReference type="WBParaSite" id="HPBE_0002252701-mRNA-1"/>
    </source>
</evidence>
<feature type="domain" description="Mos1 transposase HTH" evidence="1">
    <location>
        <begin position="11"/>
        <end position="58"/>
    </location>
</feature>
<name>A0A183GIQ3_HELPZ</name>
<dbReference type="Proteomes" id="UP000050761">
    <property type="component" value="Unassembled WGS sequence"/>
</dbReference>
<dbReference type="EMBL" id="UZAH01034075">
    <property type="protein sequence ID" value="VDP33104.1"/>
    <property type="molecule type" value="Genomic_DNA"/>
</dbReference>
<reference evidence="4" key="2">
    <citation type="submission" date="2019-09" db="UniProtKB">
        <authorList>
            <consortium name="WormBaseParasite"/>
        </authorList>
    </citation>
    <scope>IDENTIFICATION</scope>
</reference>
<dbReference type="AlphaFoldDB" id="A0A183GIQ3"/>
<keyword evidence="3" id="KW-1185">Reference proteome</keyword>
<sequence>MAEEVVLAFEQVRLFLLYEFRKQSSAEVPVDSRSGMSGSGTVSYDTAKVWFRELKNGDLFGGPTTVWNISCSE</sequence>
<gene>
    <name evidence="2" type="ORF">HPBE_LOCUS22526</name>
</gene>
<proteinExistence type="predicted"/>